<organism evidence="4 5">
    <name type="scientific">Prosthecobacter vanneervenii</name>
    <dbReference type="NCBI Taxonomy" id="48466"/>
    <lineage>
        <taxon>Bacteria</taxon>
        <taxon>Pseudomonadati</taxon>
        <taxon>Verrucomicrobiota</taxon>
        <taxon>Verrucomicrobiia</taxon>
        <taxon>Verrucomicrobiales</taxon>
        <taxon>Verrucomicrobiaceae</taxon>
        <taxon>Prosthecobacter</taxon>
    </lineage>
</organism>
<feature type="chain" id="PRO_5030545685" description="Peptidase S9 prolyl oligopeptidase catalytic domain-containing protein" evidence="2">
    <location>
        <begin position="17"/>
        <end position="673"/>
    </location>
</feature>
<dbReference type="PANTHER" id="PTHR43037:SF1">
    <property type="entry name" value="BLL1128 PROTEIN"/>
    <property type="match status" value="1"/>
</dbReference>
<feature type="signal peptide" evidence="2">
    <location>
        <begin position="1"/>
        <end position="16"/>
    </location>
</feature>
<evidence type="ECO:0000313" key="5">
    <source>
        <dbReference type="Proteomes" id="UP000590740"/>
    </source>
</evidence>
<dbReference type="GO" id="GO:0008236">
    <property type="term" value="F:serine-type peptidase activity"/>
    <property type="evidence" value="ECO:0007669"/>
    <property type="project" value="InterPro"/>
</dbReference>
<dbReference type="Proteomes" id="UP000590740">
    <property type="component" value="Unassembled WGS sequence"/>
</dbReference>
<keyword evidence="1 2" id="KW-0732">Signal</keyword>
<dbReference type="Pfam" id="PF00326">
    <property type="entry name" value="Peptidase_S9"/>
    <property type="match status" value="1"/>
</dbReference>
<dbReference type="SUPFAM" id="SSF53474">
    <property type="entry name" value="alpha/beta-Hydrolases"/>
    <property type="match status" value="1"/>
</dbReference>
<dbReference type="EMBL" id="JACHIG010000001">
    <property type="protein sequence ID" value="MBB5030791.1"/>
    <property type="molecule type" value="Genomic_DNA"/>
</dbReference>
<dbReference type="Gene3D" id="3.40.50.1820">
    <property type="entry name" value="alpha/beta hydrolase"/>
    <property type="match status" value="1"/>
</dbReference>
<gene>
    <name evidence="4" type="ORF">HNQ65_000345</name>
</gene>
<dbReference type="InterPro" id="IPR001375">
    <property type="entry name" value="Peptidase_S9_cat"/>
</dbReference>
<keyword evidence="5" id="KW-1185">Reference proteome</keyword>
<evidence type="ECO:0000313" key="4">
    <source>
        <dbReference type="EMBL" id="MBB5030791.1"/>
    </source>
</evidence>
<dbReference type="AlphaFoldDB" id="A0A7W7Y736"/>
<reference evidence="4 5" key="1">
    <citation type="submission" date="2020-08" db="EMBL/GenBank/DDBJ databases">
        <title>Genomic Encyclopedia of Type Strains, Phase IV (KMG-IV): sequencing the most valuable type-strain genomes for metagenomic binning, comparative biology and taxonomic classification.</title>
        <authorList>
            <person name="Goeker M."/>
        </authorList>
    </citation>
    <scope>NUCLEOTIDE SEQUENCE [LARGE SCALE GENOMIC DNA]</scope>
    <source>
        <strain evidence="4 5">DSM 12252</strain>
    </source>
</reference>
<sequence>MKRLLLPLLALTSAFADGPKDNSADNVRPVPPPGVAVPDADRARLTEGLKKLRTAIDEAAKAQAKNPQHADLLPDIEIYHKAVDWALRYNEVHKLGELKSADEILAEGMQRAEQFKGGQAPWTKQKGLVVRAYRSKIDGSVQPYGMVIPESYVGAPVRLDIWCHGRGETLSELAFLDQRRKQVGQISPKGALVLHPYGRYCCANKFAGEIDLLEAIDHASKFYAVDEDRIIVRGFSMGGAAAWQFAVNYADKWCGANPGAGFSETPEFLGGFQNEDVSGAPWYQQKLWHWYNATDNALNLENCPTVAYSGEIDKQKQAADMMEKALRGENVDLLHIIGPQTAHKIHPDSLIEIEKRLASIAAMGRNRVPKEIHLSTWFLRYNHMHWVTVDALEQHWERGRIHARITGPSEITIKLQNITAFTLDMPSGHCPMPLLFKPVVSIDGQLLEVTRPKLDRSWLVHFQLKNGKWTQTLDNQEDGKLVKKHALEGPIDDAFMDKFLFVKPTKPGIGEKVDAWAKAELERAQFEWRRQFRGDAPTKDDTAVSDADIASSNLVLWGDPQSNAVLAKIADKLPIQWSKDKLVANGKTYDATTSAPVLIYPNPLNPTKYVVINSSFTYREYDYLNNARQVAKLPDWAVIDLTKPKTSQAPGGISDAGFFGESWEWKPAPAAKK</sequence>
<proteinExistence type="predicted"/>
<dbReference type="PANTHER" id="PTHR43037">
    <property type="entry name" value="UNNAMED PRODUCT-RELATED"/>
    <property type="match status" value="1"/>
</dbReference>
<comment type="caution">
    <text evidence="4">The sequence shown here is derived from an EMBL/GenBank/DDBJ whole genome shotgun (WGS) entry which is preliminary data.</text>
</comment>
<dbReference type="InterPro" id="IPR029058">
    <property type="entry name" value="AB_hydrolase_fold"/>
</dbReference>
<dbReference type="GO" id="GO:0006508">
    <property type="term" value="P:proteolysis"/>
    <property type="evidence" value="ECO:0007669"/>
    <property type="project" value="InterPro"/>
</dbReference>
<evidence type="ECO:0000256" key="2">
    <source>
        <dbReference type="SAM" id="SignalP"/>
    </source>
</evidence>
<dbReference type="RefSeq" id="WP_184337740.1">
    <property type="nucleotide sequence ID" value="NZ_JACHIG010000001.1"/>
</dbReference>
<protein>
    <recommendedName>
        <fullName evidence="3">Peptidase S9 prolyl oligopeptidase catalytic domain-containing protein</fullName>
    </recommendedName>
</protein>
<dbReference type="InterPro" id="IPR050955">
    <property type="entry name" value="Plant_Biomass_Hydrol_Est"/>
</dbReference>
<accession>A0A7W7Y736</accession>
<evidence type="ECO:0000256" key="1">
    <source>
        <dbReference type="ARBA" id="ARBA00022729"/>
    </source>
</evidence>
<name>A0A7W7Y736_9BACT</name>
<evidence type="ECO:0000259" key="3">
    <source>
        <dbReference type="Pfam" id="PF00326"/>
    </source>
</evidence>
<feature type="domain" description="Peptidase S9 prolyl oligopeptidase catalytic" evidence="3">
    <location>
        <begin position="211"/>
        <end position="346"/>
    </location>
</feature>